<dbReference type="EMBL" id="BART01031622">
    <property type="protein sequence ID" value="GAH16191.1"/>
    <property type="molecule type" value="Genomic_DNA"/>
</dbReference>
<proteinExistence type="predicted"/>
<accession>X1D613</accession>
<feature type="non-terminal residue" evidence="1">
    <location>
        <position position="253"/>
    </location>
</feature>
<sequence>CNFTINNTVYSNTTDLANGSEISTLNVTFIDGGEYFWNTTCADTNNNVSFTPDTWNFTIVVSELTPSSINVTILTPANNTDWANTTMLNFTGSVDTAYPVDHCNFTINYTEYQNTSVTGNGTQTFGTNVTFIEAGVYWWNSTCLDDNNNQSTSGSFNFTINETYIPPIGPNSSINLSQDFPLNDSYWVNGTRMEFNWSVNSTYDIVDCNLTIEADVYQNTTNLGNGSTAGGLNVTLFWERTYIWKVMCADSNG</sequence>
<evidence type="ECO:0000313" key="1">
    <source>
        <dbReference type="EMBL" id="GAH16191.1"/>
    </source>
</evidence>
<organism evidence="1">
    <name type="scientific">marine sediment metagenome</name>
    <dbReference type="NCBI Taxonomy" id="412755"/>
    <lineage>
        <taxon>unclassified sequences</taxon>
        <taxon>metagenomes</taxon>
        <taxon>ecological metagenomes</taxon>
    </lineage>
</organism>
<comment type="caution">
    <text evidence="1">The sequence shown here is derived from an EMBL/GenBank/DDBJ whole genome shotgun (WGS) entry which is preliminary data.</text>
</comment>
<protein>
    <submittedName>
        <fullName evidence="1">Uncharacterized protein</fullName>
    </submittedName>
</protein>
<feature type="non-terminal residue" evidence="1">
    <location>
        <position position="1"/>
    </location>
</feature>
<name>X1D613_9ZZZZ</name>
<reference evidence="1" key="1">
    <citation type="journal article" date="2014" name="Front. Microbiol.">
        <title>High frequency of phylogenetically diverse reductive dehalogenase-homologous genes in deep subseafloor sedimentary metagenomes.</title>
        <authorList>
            <person name="Kawai M."/>
            <person name="Futagami T."/>
            <person name="Toyoda A."/>
            <person name="Takaki Y."/>
            <person name="Nishi S."/>
            <person name="Hori S."/>
            <person name="Arai W."/>
            <person name="Tsubouchi T."/>
            <person name="Morono Y."/>
            <person name="Uchiyama I."/>
            <person name="Ito T."/>
            <person name="Fujiyama A."/>
            <person name="Inagaki F."/>
            <person name="Takami H."/>
        </authorList>
    </citation>
    <scope>NUCLEOTIDE SEQUENCE</scope>
    <source>
        <strain evidence="1">Expedition CK06-06</strain>
    </source>
</reference>
<dbReference type="AlphaFoldDB" id="X1D613"/>
<gene>
    <name evidence="1" type="ORF">S01H4_54888</name>
</gene>